<organism evidence="2 3">
    <name type="scientific">Candidatus Daviesbacteria bacterium GW2011_GWA2_40_9</name>
    <dbReference type="NCBI Taxonomy" id="1618424"/>
    <lineage>
        <taxon>Bacteria</taxon>
        <taxon>Candidatus Daviesiibacteriota</taxon>
    </lineage>
</organism>
<proteinExistence type="predicted"/>
<evidence type="ECO:0000256" key="1">
    <source>
        <dbReference type="SAM" id="MobiDB-lite"/>
    </source>
</evidence>
<sequence length="447" mass="50585">MDDITEGENALPKADDNPYTAPLTKKTLLERLHQDKLRILEQEGIPNSERKPKNMANLATRKISRRAVVTLGGVGLAALGLRIWKGEDMFNILAGNSSQKTENNLDQGLIHNPEVPQAPEAPKIAEYLIEDYKLLNEILAQPIDYPEPKPDKEFKLSKRQTKEKEYIDRCLAPDSDPKKKLERIDRGFMVIGDYKLRIQLLKERFKLRQEGNSGLRKITEEEITWAKSRIKEDFSEGIHPEVLAICTDAYFQTRELLFKLKAEKGDKFLRFMRPDLYLLKEKGDLTPELEAKLDNLSVDDILMNPGGMAELVCQETDPKIPPDKDNSGKIIKKYQRKGFAHIGHVAAKPQLKTNVEKETEKQAAERVKQEASLTEIIGIISKDTKIQTGPGEYIMLQYNEHRVPGSIAGEGDIRAGALGLQFMPATALSEYNFNKENFNIGFNPFGT</sequence>
<dbReference type="Proteomes" id="UP000034601">
    <property type="component" value="Unassembled WGS sequence"/>
</dbReference>
<protein>
    <submittedName>
        <fullName evidence="2">Uncharacterized protein</fullName>
    </submittedName>
</protein>
<accession>A0A0G0U3Z8</accession>
<evidence type="ECO:0000313" key="2">
    <source>
        <dbReference type="EMBL" id="KKR83813.1"/>
    </source>
</evidence>
<dbReference type="AlphaFoldDB" id="A0A0G0U3Z8"/>
<comment type="caution">
    <text evidence="2">The sequence shown here is derived from an EMBL/GenBank/DDBJ whole genome shotgun (WGS) entry which is preliminary data.</text>
</comment>
<name>A0A0G0U3Z8_9BACT</name>
<feature type="region of interest" description="Disordered" evidence="1">
    <location>
        <begin position="1"/>
        <end position="21"/>
    </location>
</feature>
<reference evidence="2 3" key="1">
    <citation type="journal article" date="2015" name="Nature">
        <title>rRNA introns, odd ribosomes, and small enigmatic genomes across a large radiation of phyla.</title>
        <authorList>
            <person name="Brown C.T."/>
            <person name="Hug L.A."/>
            <person name="Thomas B.C."/>
            <person name="Sharon I."/>
            <person name="Castelle C.J."/>
            <person name="Singh A."/>
            <person name="Wilkins M.J."/>
            <person name="Williams K.H."/>
            <person name="Banfield J.F."/>
        </authorList>
    </citation>
    <scope>NUCLEOTIDE SEQUENCE [LARGE SCALE GENOMIC DNA]</scope>
</reference>
<gene>
    <name evidence="2" type="ORF">UU29_C0001G0033</name>
</gene>
<evidence type="ECO:0000313" key="3">
    <source>
        <dbReference type="Proteomes" id="UP000034601"/>
    </source>
</evidence>
<dbReference type="EMBL" id="LCAB01000001">
    <property type="protein sequence ID" value="KKR83813.1"/>
    <property type="molecule type" value="Genomic_DNA"/>
</dbReference>